<evidence type="ECO:0000313" key="17">
    <source>
        <dbReference type="Ensembl" id="ENSAMXP00000051729.1"/>
    </source>
</evidence>
<dbReference type="GeneTree" id="ENSGT00730000111241"/>
<dbReference type="PANTHER" id="PTHR10920">
    <property type="entry name" value="RIBOSOMAL RNA METHYLTRANSFERASE"/>
    <property type="match status" value="1"/>
</dbReference>
<comment type="subcellular location">
    <subcellularLocation>
        <location evidence="1">Mitochondrion</location>
    </subcellularLocation>
</comment>
<sequence length="242" mass="26934">MFRPVCLCTSRIHSSAALLKKAPLKLKGRSGAEQRWLVRQLSDPFVKAAQTQNYRCRSAFKLREIDDQYRLLSPGLSVIDCGAAPGAWSQVAVQRVNSAGERPDVPRGSVIGIDLLYIAPLEGAHFLCNQDITHPATHAELQRLLPQAYADVILSDMAPNASGLRELDHERLVSMCLSLLELADRVLRPGGSLVCKYWDGALAHKLRDGLARVFRDVKTVKPKASRKDSSELYFLARTFRRT</sequence>
<name>A0A3B1KDF4_ASTMX</name>
<dbReference type="PANTHER" id="PTHR10920:SF18">
    <property type="entry name" value="RRNA METHYLTRANSFERASE 2, MITOCHONDRIAL"/>
    <property type="match status" value="1"/>
</dbReference>
<evidence type="ECO:0000259" key="16">
    <source>
        <dbReference type="Pfam" id="PF01728"/>
    </source>
</evidence>
<dbReference type="Gene3D" id="3.40.50.150">
    <property type="entry name" value="Vaccinia Virus protein VP39"/>
    <property type="match status" value="1"/>
</dbReference>
<evidence type="ECO:0000256" key="14">
    <source>
        <dbReference type="ARBA" id="ARBA00082868"/>
    </source>
</evidence>
<keyword evidence="4" id="KW-0489">Methyltransferase</keyword>
<dbReference type="KEGG" id="amex:103022050"/>
<dbReference type="InterPro" id="IPR015507">
    <property type="entry name" value="rRNA-MeTfrase_E"/>
</dbReference>
<dbReference type="GO" id="GO:1902775">
    <property type="term" value="P:mitochondrial large ribosomal subunit assembly"/>
    <property type="evidence" value="ECO:0007669"/>
    <property type="project" value="UniProtKB-ARBA"/>
</dbReference>
<evidence type="ECO:0000256" key="15">
    <source>
        <dbReference type="PIRSR" id="PIRSR005461-1"/>
    </source>
</evidence>
<dbReference type="FunCoup" id="A0A3B1KDF4">
    <property type="interactions" value="1303"/>
</dbReference>
<evidence type="ECO:0000256" key="9">
    <source>
        <dbReference type="ARBA" id="ARBA00041184"/>
    </source>
</evidence>
<dbReference type="AlphaFoldDB" id="A0A3B1KDF4"/>
<evidence type="ECO:0000256" key="7">
    <source>
        <dbReference type="ARBA" id="ARBA00022946"/>
    </source>
</evidence>
<dbReference type="CDD" id="cd02440">
    <property type="entry name" value="AdoMet_MTases"/>
    <property type="match status" value="1"/>
</dbReference>
<organism evidence="17 18">
    <name type="scientific">Astyanax mexicanus</name>
    <name type="common">Blind cave fish</name>
    <name type="synonym">Astyanax fasciatus mexicanus</name>
    <dbReference type="NCBI Taxonomy" id="7994"/>
    <lineage>
        <taxon>Eukaryota</taxon>
        <taxon>Metazoa</taxon>
        <taxon>Chordata</taxon>
        <taxon>Craniata</taxon>
        <taxon>Vertebrata</taxon>
        <taxon>Euteleostomi</taxon>
        <taxon>Actinopterygii</taxon>
        <taxon>Neopterygii</taxon>
        <taxon>Teleostei</taxon>
        <taxon>Ostariophysi</taxon>
        <taxon>Characiformes</taxon>
        <taxon>Characoidei</taxon>
        <taxon>Acestrorhamphidae</taxon>
        <taxon>Acestrorhamphinae</taxon>
        <taxon>Astyanax</taxon>
    </lineage>
</organism>
<dbReference type="Bgee" id="ENSAMXG00000042804">
    <property type="expression patterns" value="Expressed in heart and 11 other cell types or tissues"/>
</dbReference>
<reference evidence="18" key="1">
    <citation type="submission" date="2013-03" db="EMBL/GenBank/DDBJ databases">
        <authorList>
            <person name="Jeffery W."/>
            <person name="Warren W."/>
            <person name="Wilson R.K."/>
        </authorList>
    </citation>
    <scope>NUCLEOTIDE SEQUENCE</scope>
    <source>
        <strain evidence="18">female</strain>
    </source>
</reference>
<evidence type="ECO:0000313" key="18">
    <source>
        <dbReference type="Proteomes" id="UP000018467"/>
    </source>
</evidence>
<feature type="active site" description="Proton acceptor" evidence="15">
    <location>
        <position position="196"/>
    </location>
</feature>
<keyword evidence="7" id="KW-0809">Transit peptide</keyword>
<dbReference type="InterPro" id="IPR050082">
    <property type="entry name" value="RNA_methyltr_RlmE"/>
</dbReference>
<evidence type="ECO:0000256" key="3">
    <source>
        <dbReference type="ARBA" id="ARBA00022552"/>
    </source>
</evidence>
<dbReference type="SUPFAM" id="SSF53335">
    <property type="entry name" value="S-adenosyl-L-methionine-dependent methyltransferases"/>
    <property type="match status" value="1"/>
</dbReference>
<keyword evidence="18" id="KW-1185">Reference proteome</keyword>
<dbReference type="OMA" id="HRQTDHL"/>
<dbReference type="FunFam" id="3.40.50.150:FF:000129">
    <property type="entry name" value="Mitochondrial rRNA methyltransferase 2"/>
    <property type="match status" value="1"/>
</dbReference>
<evidence type="ECO:0000256" key="5">
    <source>
        <dbReference type="ARBA" id="ARBA00022679"/>
    </source>
</evidence>
<evidence type="ECO:0000256" key="10">
    <source>
        <dbReference type="ARBA" id="ARBA00051808"/>
    </source>
</evidence>
<accession>A0A3B1KDF4</accession>
<proteinExistence type="inferred from homology"/>
<dbReference type="HAMAP" id="MF_01547">
    <property type="entry name" value="RNA_methyltr_E"/>
    <property type="match status" value="1"/>
</dbReference>
<reference evidence="18" key="2">
    <citation type="journal article" date="2014" name="Nat. Commun.">
        <title>The cavefish genome reveals candidate genes for eye loss.</title>
        <authorList>
            <person name="McGaugh S.E."/>
            <person name="Gross J.B."/>
            <person name="Aken B."/>
            <person name="Blin M."/>
            <person name="Borowsky R."/>
            <person name="Chalopin D."/>
            <person name="Hinaux H."/>
            <person name="Jeffery W.R."/>
            <person name="Keene A."/>
            <person name="Ma L."/>
            <person name="Minx P."/>
            <person name="Murphy D."/>
            <person name="O'Quin K.E."/>
            <person name="Retaux S."/>
            <person name="Rohner N."/>
            <person name="Searle S.M."/>
            <person name="Stahl B.A."/>
            <person name="Tabin C."/>
            <person name="Volff J.N."/>
            <person name="Yoshizawa M."/>
            <person name="Warren W.C."/>
        </authorList>
    </citation>
    <scope>NUCLEOTIDE SEQUENCE [LARGE SCALE GENOMIC DNA]</scope>
    <source>
        <strain evidence="18">female</strain>
    </source>
</reference>
<dbReference type="CTD" id="29960"/>
<keyword evidence="5" id="KW-0808">Transferase</keyword>
<dbReference type="Ensembl" id="ENSAMXT00000036567.1">
    <property type="protein sequence ID" value="ENSAMXP00000051729.1"/>
    <property type="gene ID" value="ENSAMXG00000042804.1"/>
</dbReference>
<keyword evidence="8" id="KW-0496">Mitochondrion</keyword>
<evidence type="ECO:0000256" key="2">
    <source>
        <dbReference type="ARBA" id="ARBA00009258"/>
    </source>
</evidence>
<dbReference type="Pfam" id="PF01728">
    <property type="entry name" value="FtsJ"/>
    <property type="match status" value="1"/>
</dbReference>
<evidence type="ECO:0000256" key="11">
    <source>
        <dbReference type="ARBA" id="ARBA00058412"/>
    </source>
</evidence>
<dbReference type="GO" id="GO:0005759">
    <property type="term" value="C:mitochondrial matrix"/>
    <property type="evidence" value="ECO:0007669"/>
    <property type="project" value="UniProtKB-ARBA"/>
</dbReference>
<evidence type="ECO:0000256" key="12">
    <source>
        <dbReference type="ARBA" id="ARBA00076606"/>
    </source>
</evidence>
<dbReference type="GO" id="GO:0008650">
    <property type="term" value="F:rRNA (uridine-2'-O-)-methyltransferase activity"/>
    <property type="evidence" value="ECO:0007669"/>
    <property type="project" value="TreeGrafter"/>
</dbReference>
<dbReference type="OrthoDB" id="20105at2759"/>
<evidence type="ECO:0000256" key="4">
    <source>
        <dbReference type="ARBA" id="ARBA00022603"/>
    </source>
</evidence>
<protein>
    <recommendedName>
        <fullName evidence="9">rRNA methyltransferase 2, mitochondrial</fullName>
    </recommendedName>
    <alternativeName>
        <fullName evidence="14">16S rRNA (uridine(1369)-2'-O)-methyltransferase</fullName>
    </alternativeName>
    <alternativeName>
        <fullName evidence="12">16S rRNA [Um1369] 2'-O-methyltransferase</fullName>
    </alternativeName>
    <alternativeName>
        <fullName evidence="13">Protein ftsJ homolog 2</fullName>
    </alternativeName>
</protein>
<dbReference type="InterPro" id="IPR002877">
    <property type="entry name" value="RNA_MeTrfase_FtsJ_dom"/>
</dbReference>
<reference evidence="17" key="3">
    <citation type="submission" date="2025-08" db="UniProtKB">
        <authorList>
            <consortium name="Ensembl"/>
        </authorList>
    </citation>
    <scope>IDENTIFICATION</scope>
</reference>
<reference evidence="17" key="4">
    <citation type="submission" date="2025-09" db="UniProtKB">
        <authorList>
            <consortium name="Ensembl"/>
        </authorList>
    </citation>
    <scope>IDENTIFICATION</scope>
</reference>
<keyword evidence="3" id="KW-0698">rRNA processing</keyword>
<dbReference type="InParanoid" id="A0A3B1KDF4"/>
<evidence type="ECO:0000256" key="13">
    <source>
        <dbReference type="ARBA" id="ARBA00080354"/>
    </source>
</evidence>
<feature type="domain" description="Ribosomal RNA methyltransferase FtsJ" evidence="16">
    <location>
        <begin position="54"/>
        <end position="239"/>
    </location>
</feature>
<comment type="function">
    <text evidence="11">S-adenosyl-L-methionine-dependent 2'-O-ribose methyltransferase that catalyzes the formation of 2'-O-methyluridine at position 1369 (Um1369) in the 16S mitochondrial large subunit ribosomal RNA (mtLSU rRNA), a universally conserved modification in the peptidyl transferase domain of the mtLSU rRNA. This activity may require prior 2'-O-methylguanosine modification at position 1370 (Gm1370) by MRM3. Essential for late-stage assembly of mtLSU required for efficient translation of mitochondrial DNA encoded proteins; methyltransferase activity is not required for this function. Essential for mitochondrial respiratory function.</text>
</comment>
<dbReference type="GeneID" id="103022050"/>
<keyword evidence="6 15" id="KW-0949">S-adenosyl-L-methionine</keyword>
<dbReference type="Proteomes" id="UP000018467">
    <property type="component" value="Unassembled WGS sequence"/>
</dbReference>
<dbReference type="PIRSF" id="PIRSF005461">
    <property type="entry name" value="23S_rRNA_mtase"/>
    <property type="match status" value="1"/>
</dbReference>
<comment type="similarity">
    <text evidence="2">Belongs to the class I-like SAM-binding methyltransferase superfamily. RNA methyltransferase RlmE family.</text>
</comment>
<evidence type="ECO:0000256" key="6">
    <source>
        <dbReference type="ARBA" id="ARBA00022691"/>
    </source>
</evidence>
<dbReference type="STRING" id="7994.ENSAMXP00000051729"/>
<evidence type="ECO:0000256" key="1">
    <source>
        <dbReference type="ARBA" id="ARBA00004173"/>
    </source>
</evidence>
<comment type="catalytic activity">
    <reaction evidence="10">
        <text>uridine(1369) in 16S rRNA + S-adenosyl-L-methionine = 2'-O-methyluridine(1369) in 16S rRNA + S-adenosyl-L-homocysteine + H(+)</text>
        <dbReference type="Rhea" id="RHEA:47764"/>
        <dbReference type="Rhea" id="RHEA-COMP:11903"/>
        <dbReference type="Rhea" id="RHEA-COMP:11904"/>
        <dbReference type="ChEBI" id="CHEBI:15378"/>
        <dbReference type="ChEBI" id="CHEBI:57856"/>
        <dbReference type="ChEBI" id="CHEBI:59789"/>
        <dbReference type="ChEBI" id="CHEBI:65315"/>
        <dbReference type="ChEBI" id="CHEBI:74478"/>
    </reaction>
</comment>
<dbReference type="InterPro" id="IPR029063">
    <property type="entry name" value="SAM-dependent_MTases_sf"/>
</dbReference>
<evidence type="ECO:0000256" key="8">
    <source>
        <dbReference type="ARBA" id="ARBA00023128"/>
    </source>
</evidence>